<evidence type="ECO:0000256" key="2">
    <source>
        <dbReference type="ARBA" id="ARBA00022527"/>
    </source>
</evidence>
<dbReference type="EC" id="2.7.11.1" evidence="11"/>
<sequence length="335" mass="39141">MVLDVAAMTQQSFSFSDLTPDLLLDALDSVGVYAESGLLALNSYENRVYQFKADDGARYVAKFYRPQRWTNEQIQEEHDFTLELADQEIPVAAPIVFSGETLTHFKGHRFTLFPSMGGRQYEVDNIDQLEWVGRYLGRIHNIGKSKSFVHRPTMSLDEYLYQPRKILENADFIPDYLKKTFFSDLDLLIKELDQRWHSDWQSIRLHGDCHPGNILWRDGPLFVDLDDARNGPAVQDLWMLLNGDRNEQLAQLDTLLEAYTEFSDFNPKELQLIEPLRGLRMVHYMAWLAKRWQDPAFPRAFPWFADAKYWEGQVLSFKEQLATLNEPPLQLMPQW</sequence>
<dbReference type="PANTHER" id="PTHR39573">
    <property type="entry name" value="STRESS RESPONSE KINASE A"/>
    <property type="match status" value="1"/>
</dbReference>
<evidence type="ECO:0000256" key="8">
    <source>
        <dbReference type="ARBA" id="ARBA00022840"/>
    </source>
</evidence>
<keyword evidence="6 11" id="KW-0547">Nucleotide-binding</keyword>
<evidence type="ECO:0000313" key="14">
    <source>
        <dbReference type="Proteomes" id="UP000000593"/>
    </source>
</evidence>
<comment type="catalytic activity">
    <reaction evidence="11">
        <text>L-threonyl-[protein] + ATP = O-phospho-L-threonyl-[protein] + ADP + H(+)</text>
        <dbReference type="Rhea" id="RHEA:46608"/>
        <dbReference type="Rhea" id="RHEA-COMP:11060"/>
        <dbReference type="Rhea" id="RHEA-COMP:11605"/>
        <dbReference type="ChEBI" id="CHEBI:15378"/>
        <dbReference type="ChEBI" id="CHEBI:30013"/>
        <dbReference type="ChEBI" id="CHEBI:30616"/>
        <dbReference type="ChEBI" id="CHEBI:61977"/>
        <dbReference type="ChEBI" id="CHEBI:456216"/>
        <dbReference type="EC" id="2.7.11.1"/>
    </reaction>
</comment>
<dbReference type="Proteomes" id="UP000000593">
    <property type="component" value="Chromosome 1"/>
</dbReference>
<keyword evidence="14" id="KW-1185">Reference proteome</keyword>
<keyword evidence="10 11" id="KW-0346">Stress response</keyword>
<comment type="subcellular location">
    <subcellularLocation>
        <location evidence="11">Cytoplasm</location>
    </subcellularLocation>
</comment>
<dbReference type="GO" id="GO:0005524">
    <property type="term" value="F:ATP binding"/>
    <property type="evidence" value="ECO:0007669"/>
    <property type="project" value="UniProtKB-UniRule"/>
</dbReference>
<dbReference type="HOGENOM" id="CLU_054715_0_0_6"/>
<dbReference type="Pfam" id="PF01636">
    <property type="entry name" value="APH"/>
    <property type="match status" value="1"/>
</dbReference>
<evidence type="ECO:0000256" key="6">
    <source>
        <dbReference type="ARBA" id="ARBA00022741"/>
    </source>
</evidence>
<dbReference type="GO" id="GO:0000287">
    <property type="term" value="F:magnesium ion binding"/>
    <property type="evidence" value="ECO:0007669"/>
    <property type="project" value="UniProtKB-UniRule"/>
</dbReference>
<feature type="binding site" evidence="11">
    <location>
        <position position="224"/>
    </location>
    <ligand>
        <name>Mg(2+)</name>
        <dbReference type="ChEBI" id="CHEBI:18420"/>
    </ligand>
</feature>
<keyword evidence="5 11" id="KW-0479">Metal-binding</keyword>
<organism evidence="13 14">
    <name type="scientific">Photobacterium profundum (strain SS9)</name>
    <dbReference type="NCBI Taxonomy" id="298386"/>
    <lineage>
        <taxon>Bacteria</taxon>
        <taxon>Pseudomonadati</taxon>
        <taxon>Pseudomonadota</taxon>
        <taxon>Gammaproteobacteria</taxon>
        <taxon>Vibrionales</taxon>
        <taxon>Vibrionaceae</taxon>
        <taxon>Photobacterium</taxon>
    </lineage>
</organism>
<gene>
    <name evidence="13" type="primary">S3817</name>
    <name evidence="11" type="synonym">srkA</name>
    <name evidence="13" type="ordered locus">PBPRA3589</name>
</gene>
<protein>
    <recommendedName>
        <fullName evidence="11">Stress response kinase A</fullName>
        <ecNumber evidence="11">2.7.11.1</ecNumber>
    </recommendedName>
    <alternativeName>
        <fullName evidence="11">Serine/threonine-protein kinase SrkA</fullName>
    </alternativeName>
</protein>
<evidence type="ECO:0000256" key="7">
    <source>
        <dbReference type="ARBA" id="ARBA00022777"/>
    </source>
</evidence>
<evidence type="ECO:0000259" key="12">
    <source>
        <dbReference type="Pfam" id="PF01636"/>
    </source>
</evidence>
<evidence type="ECO:0000256" key="3">
    <source>
        <dbReference type="ARBA" id="ARBA00022553"/>
    </source>
</evidence>
<comment type="function">
    <text evidence="11">A protein kinase that phosphorylates Ser and Thr residues. Probably acts to suppress the effects of stress linked to accumulation of reactive oxygen species. Probably involved in the extracytoplasmic stress response.</text>
</comment>
<evidence type="ECO:0000256" key="10">
    <source>
        <dbReference type="ARBA" id="ARBA00023016"/>
    </source>
</evidence>
<comment type="cofactor">
    <cofactor evidence="11">
        <name>Mg(2+)</name>
        <dbReference type="ChEBI" id="CHEBI:18420"/>
    </cofactor>
</comment>
<dbReference type="GO" id="GO:0005737">
    <property type="term" value="C:cytoplasm"/>
    <property type="evidence" value="ECO:0007669"/>
    <property type="project" value="UniProtKB-SubCell"/>
</dbReference>
<dbReference type="PANTHER" id="PTHR39573:SF1">
    <property type="entry name" value="STRESS RESPONSE KINASE A"/>
    <property type="match status" value="1"/>
</dbReference>
<dbReference type="GO" id="GO:0004674">
    <property type="term" value="F:protein serine/threonine kinase activity"/>
    <property type="evidence" value="ECO:0007669"/>
    <property type="project" value="UniProtKB-UniRule"/>
</dbReference>
<dbReference type="Gene3D" id="3.30.200.70">
    <property type="match status" value="1"/>
</dbReference>
<comment type="subunit">
    <text evidence="11">Monomer.</text>
</comment>
<evidence type="ECO:0000256" key="11">
    <source>
        <dbReference type="HAMAP-Rule" id="MF_01497"/>
    </source>
</evidence>
<keyword evidence="2 11" id="KW-0723">Serine/threonine-protein kinase</keyword>
<dbReference type="GO" id="GO:0106310">
    <property type="term" value="F:protein serine kinase activity"/>
    <property type="evidence" value="ECO:0007669"/>
    <property type="project" value="RHEA"/>
</dbReference>
<dbReference type="InterPro" id="IPR032882">
    <property type="entry name" value="SrkA/RdoA"/>
</dbReference>
<keyword evidence="8 11" id="KW-0067">ATP-binding</keyword>
<comment type="catalytic activity">
    <reaction evidence="11">
        <text>L-seryl-[protein] + ATP = O-phospho-L-seryl-[protein] + ADP + H(+)</text>
        <dbReference type="Rhea" id="RHEA:17989"/>
        <dbReference type="Rhea" id="RHEA-COMP:9863"/>
        <dbReference type="Rhea" id="RHEA-COMP:11604"/>
        <dbReference type="ChEBI" id="CHEBI:15378"/>
        <dbReference type="ChEBI" id="CHEBI:29999"/>
        <dbReference type="ChEBI" id="CHEBI:30616"/>
        <dbReference type="ChEBI" id="CHEBI:83421"/>
        <dbReference type="ChEBI" id="CHEBI:456216"/>
        <dbReference type="EC" id="2.7.11.1"/>
    </reaction>
</comment>
<feature type="active site" evidence="11">
    <location>
        <position position="224"/>
    </location>
</feature>
<keyword evidence="3 11" id="KW-0597">Phosphoprotein</keyword>
<reference evidence="14" key="1">
    <citation type="journal article" date="2005" name="Science">
        <title>Life at depth: Photobacterium profundum genome sequence and expression analysis.</title>
        <authorList>
            <person name="Vezzi A."/>
            <person name="Campanaro S."/>
            <person name="D'Angelo M."/>
            <person name="Simonato F."/>
            <person name="Vitulo N."/>
            <person name="Lauro F.M."/>
            <person name="Cestaro A."/>
            <person name="Malacrida G."/>
            <person name="Simionati B."/>
            <person name="Cannata N."/>
            <person name="Romualdi C."/>
            <person name="Bartlett D.H."/>
            <person name="Valle G."/>
        </authorList>
    </citation>
    <scope>NUCLEOTIDE SEQUENCE [LARGE SCALE GENOMIC DNA]</scope>
    <source>
        <strain evidence="14">ATCC BAA-1253 / SS9</strain>
    </source>
</reference>
<dbReference type="KEGG" id="ppr:PBPRA3589"/>
<proteinExistence type="inferred from homology"/>
<dbReference type="NCBIfam" id="NF008738">
    <property type="entry name" value="PRK11768.1"/>
    <property type="match status" value="1"/>
</dbReference>
<dbReference type="Gene3D" id="1.20.1270.170">
    <property type="match status" value="1"/>
</dbReference>
<evidence type="ECO:0000313" key="13">
    <source>
        <dbReference type="EMBL" id="CAG21845.1"/>
    </source>
</evidence>
<dbReference type="SUPFAM" id="SSF56112">
    <property type="entry name" value="Protein kinase-like (PK-like)"/>
    <property type="match status" value="1"/>
</dbReference>
<keyword evidence="1 11" id="KW-0963">Cytoplasm</keyword>
<dbReference type="AlphaFoldDB" id="Q6LLI3"/>
<feature type="domain" description="Aminoglycoside phosphotransferase" evidence="12">
    <location>
        <begin position="43"/>
        <end position="265"/>
    </location>
</feature>
<evidence type="ECO:0000256" key="9">
    <source>
        <dbReference type="ARBA" id="ARBA00022842"/>
    </source>
</evidence>
<accession>Q6LLI3</accession>
<evidence type="ECO:0000256" key="5">
    <source>
        <dbReference type="ARBA" id="ARBA00022723"/>
    </source>
</evidence>
<keyword evidence="4 11" id="KW-0808">Transferase</keyword>
<dbReference type="Gene3D" id="1.10.510.10">
    <property type="entry name" value="Transferase(Phosphotransferase) domain 1"/>
    <property type="match status" value="1"/>
</dbReference>
<evidence type="ECO:0000256" key="4">
    <source>
        <dbReference type="ARBA" id="ARBA00022679"/>
    </source>
</evidence>
<evidence type="ECO:0000256" key="1">
    <source>
        <dbReference type="ARBA" id="ARBA00022490"/>
    </source>
</evidence>
<name>Q6LLI3_PHOPR</name>
<dbReference type="eggNOG" id="COG2334">
    <property type="taxonomic scope" value="Bacteria"/>
</dbReference>
<dbReference type="HAMAP" id="MF_01497">
    <property type="entry name" value="SrkA_kinase"/>
    <property type="match status" value="1"/>
</dbReference>
<dbReference type="InterPro" id="IPR002575">
    <property type="entry name" value="Aminoglycoside_PTrfase"/>
</dbReference>
<feature type="binding site" evidence="11">
    <location>
        <position position="213"/>
    </location>
    <ligand>
        <name>Mg(2+)</name>
        <dbReference type="ChEBI" id="CHEBI:18420"/>
    </ligand>
</feature>
<dbReference type="STRING" id="298386.PBPRA3589"/>
<keyword evidence="7 11" id="KW-0418">Kinase</keyword>
<feature type="active site" description="Proton acceptor" evidence="11">
    <location>
        <position position="208"/>
    </location>
</feature>
<dbReference type="EMBL" id="CR378674">
    <property type="protein sequence ID" value="CAG21845.1"/>
    <property type="molecule type" value="Genomic_DNA"/>
</dbReference>
<dbReference type="InterPro" id="IPR011009">
    <property type="entry name" value="Kinase-like_dom_sf"/>
</dbReference>
<feature type="site" description="ATP" evidence="11">
    <location>
        <position position="43"/>
    </location>
</feature>
<comment type="similarity">
    <text evidence="11">Belongs to the SrkA/RdoA protein kinase family.</text>
</comment>
<keyword evidence="9 11" id="KW-0460">Magnesium</keyword>